<dbReference type="EMBL" id="FR917788">
    <property type="protein sequence ID" value="CDQ94480.1"/>
    <property type="molecule type" value="Genomic_DNA"/>
</dbReference>
<gene>
    <name evidence="1" type="ORF">GSONMT00009975001</name>
</gene>
<organism evidence="1 2">
    <name type="scientific">Oncorhynchus mykiss</name>
    <name type="common">Rainbow trout</name>
    <name type="synonym">Salmo gairdneri</name>
    <dbReference type="NCBI Taxonomy" id="8022"/>
    <lineage>
        <taxon>Eukaryota</taxon>
        <taxon>Metazoa</taxon>
        <taxon>Chordata</taxon>
        <taxon>Craniata</taxon>
        <taxon>Vertebrata</taxon>
        <taxon>Euteleostomi</taxon>
        <taxon>Actinopterygii</taxon>
        <taxon>Neopterygii</taxon>
        <taxon>Teleostei</taxon>
        <taxon>Protacanthopterygii</taxon>
        <taxon>Salmoniformes</taxon>
        <taxon>Salmonidae</taxon>
        <taxon>Salmoninae</taxon>
        <taxon>Oncorhynchus</taxon>
    </lineage>
</organism>
<protein>
    <submittedName>
        <fullName evidence="1">Uncharacterized protein</fullName>
    </submittedName>
</protein>
<dbReference type="Proteomes" id="UP000193380">
    <property type="component" value="Unassembled WGS sequence"/>
</dbReference>
<dbReference type="PaxDb" id="8022-A0A060YZM1"/>
<sequence length="42" mass="4675">MDKHLQGGKAFGFLKSQQDVKLNSINEVCCSSAYKCYYGSII</sequence>
<reference evidence="1" key="1">
    <citation type="journal article" date="2014" name="Nat. Commun.">
        <title>The rainbow trout genome provides novel insights into evolution after whole-genome duplication in vertebrates.</title>
        <authorList>
            <person name="Berthelot C."/>
            <person name="Brunet F."/>
            <person name="Chalopin D."/>
            <person name="Juanchich A."/>
            <person name="Bernard M."/>
            <person name="Noel B."/>
            <person name="Bento P."/>
            <person name="Da Silva C."/>
            <person name="Labadie K."/>
            <person name="Alberti A."/>
            <person name="Aury J.M."/>
            <person name="Louis A."/>
            <person name="Dehais P."/>
            <person name="Bardou P."/>
            <person name="Montfort J."/>
            <person name="Klopp C."/>
            <person name="Cabau C."/>
            <person name="Gaspin C."/>
            <person name="Thorgaard G.H."/>
            <person name="Boussaha M."/>
            <person name="Quillet E."/>
            <person name="Guyomard R."/>
            <person name="Galiana D."/>
            <person name="Bobe J."/>
            <person name="Volff J.N."/>
            <person name="Genet C."/>
            <person name="Wincker P."/>
            <person name="Jaillon O."/>
            <person name="Roest Crollius H."/>
            <person name="Guiguen Y."/>
        </authorList>
    </citation>
    <scope>NUCLEOTIDE SEQUENCE [LARGE SCALE GENOMIC DNA]</scope>
</reference>
<reference evidence="1" key="2">
    <citation type="submission" date="2014-03" db="EMBL/GenBank/DDBJ databases">
        <authorList>
            <person name="Genoscope - CEA"/>
        </authorList>
    </citation>
    <scope>NUCLEOTIDE SEQUENCE</scope>
</reference>
<accession>A0A060YZM1</accession>
<proteinExistence type="predicted"/>
<dbReference type="AlphaFoldDB" id="A0A060YZM1"/>
<evidence type="ECO:0000313" key="2">
    <source>
        <dbReference type="Proteomes" id="UP000193380"/>
    </source>
</evidence>
<evidence type="ECO:0000313" key="1">
    <source>
        <dbReference type="EMBL" id="CDQ94480.1"/>
    </source>
</evidence>
<name>A0A060YZM1_ONCMY</name>